<dbReference type="Proteomes" id="UP000199639">
    <property type="component" value="Unassembled WGS sequence"/>
</dbReference>
<name>A0A5E9FWF4_9MICO</name>
<gene>
    <name evidence="2" type="ORF">SAMN05216368_1022</name>
</gene>
<reference evidence="2 3" key="1">
    <citation type="submission" date="2016-10" db="EMBL/GenBank/DDBJ databases">
        <authorList>
            <person name="Varghese N."/>
            <person name="Submissions S."/>
        </authorList>
    </citation>
    <scope>NUCLEOTIDE SEQUENCE [LARGE SCALE GENOMIC DNA]</scope>
    <source>
        <strain evidence="2 3">CGMCC 1.11215</strain>
    </source>
</reference>
<sequence length="95" mass="10415">MMSHRCACVARQISGNATCGLWATPAKHDAMTRILTDCPDKWATEITLTATATASAAKADPARSEPATPGEQRVQQGRDRRDYEYGAQHRVIRSQ</sequence>
<feature type="region of interest" description="Disordered" evidence="1">
    <location>
        <begin position="53"/>
        <end position="95"/>
    </location>
</feature>
<evidence type="ECO:0000313" key="2">
    <source>
        <dbReference type="EMBL" id="SDM68450.1"/>
    </source>
</evidence>
<evidence type="ECO:0000313" key="3">
    <source>
        <dbReference type="Proteomes" id="UP000199639"/>
    </source>
</evidence>
<accession>A0A5E9FWF4</accession>
<protein>
    <submittedName>
        <fullName evidence="2">Uncharacterized protein</fullName>
    </submittedName>
</protein>
<dbReference type="AlphaFoldDB" id="A0A5E9FWF4"/>
<evidence type="ECO:0000256" key="1">
    <source>
        <dbReference type="SAM" id="MobiDB-lite"/>
    </source>
</evidence>
<proteinExistence type="predicted"/>
<dbReference type="EMBL" id="FNIB01000002">
    <property type="protein sequence ID" value="SDM68450.1"/>
    <property type="molecule type" value="Genomic_DNA"/>
</dbReference>
<organism evidence="2 3">
    <name type="scientific">Cryobacterium flavum</name>
    <dbReference type="NCBI Taxonomy" id="1424659"/>
    <lineage>
        <taxon>Bacteria</taxon>
        <taxon>Bacillati</taxon>
        <taxon>Actinomycetota</taxon>
        <taxon>Actinomycetes</taxon>
        <taxon>Micrococcales</taxon>
        <taxon>Microbacteriaceae</taxon>
        <taxon>Cryobacterium</taxon>
    </lineage>
</organism>